<protein>
    <submittedName>
        <fullName evidence="1">Uncharacterized protein</fullName>
    </submittedName>
</protein>
<proteinExistence type="predicted"/>
<gene>
    <name evidence="1" type="ORF">SDC9_169896</name>
</gene>
<name>A0A645GFG1_9ZZZZ</name>
<organism evidence="1">
    <name type="scientific">bioreactor metagenome</name>
    <dbReference type="NCBI Taxonomy" id="1076179"/>
    <lineage>
        <taxon>unclassified sequences</taxon>
        <taxon>metagenomes</taxon>
        <taxon>ecological metagenomes</taxon>
    </lineage>
</organism>
<evidence type="ECO:0000313" key="1">
    <source>
        <dbReference type="EMBL" id="MPN22513.1"/>
    </source>
</evidence>
<comment type="caution">
    <text evidence="1">The sequence shown here is derived from an EMBL/GenBank/DDBJ whole genome shotgun (WGS) entry which is preliminary data.</text>
</comment>
<dbReference type="EMBL" id="VSSQ01070760">
    <property type="protein sequence ID" value="MPN22513.1"/>
    <property type="molecule type" value="Genomic_DNA"/>
</dbReference>
<dbReference type="AlphaFoldDB" id="A0A645GFG1"/>
<reference evidence="1" key="1">
    <citation type="submission" date="2019-08" db="EMBL/GenBank/DDBJ databases">
        <authorList>
            <person name="Kucharzyk K."/>
            <person name="Murdoch R.W."/>
            <person name="Higgins S."/>
            <person name="Loffler F."/>
        </authorList>
    </citation>
    <scope>NUCLEOTIDE SEQUENCE</scope>
</reference>
<sequence length="70" mass="7902">MILVSVGNHKPLEFCAVFAQIRHVRYDHVNAGHVVVRKADPAVENDHIVAVFKRGHVLSDFAHASERYNL</sequence>
<accession>A0A645GFG1</accession>